<protein>
    <submittedName>
        <fullName evidence="2">Uncharacterized protein</fullName>
    </submittedName>
</protein>
<name>A0A174MQX3_9FIRM</name>
<dbReference type="GeneID" id="79856032"/>
<accession>A0A174MQX3</accession>
<sequence>MTGCKGYGLRGSDARTEIEHTKEADTPGEIPGRSGLQADRRTGNKFIMRGAWLRSKEMEEIIMTLSMKEKKILYAYGCLSHHNTVTRLKWLTALTVDPEAKRRMLGLARKVETEMNESWYEDFYHHLRMEMDEYRRLKRNLRVLKSYTDYEEDLYEEAV</sequence>
<evidence type="ECO:0000313" key="3">
    <source>
        <dbReference type="EMBL" id="MCG4764700.1"/>
    </source>
</evidence>
<evidence type="ECO:0000256" key="1">
    <source>
        <dbReference type="SAM" id="MobiDB-lite"/>
    </source>
</evidence>
<feature type="compositionally biased region" description="Basic and acidic residues" evidence="1">
    <location>
        <begin position="15"/>
        <end position="25"/>
    </location>
</feature>
<gene>
    <name evidence="2" type="ORF">ERS852498_01873</name>
    <name evidence="3" type="ORF">L0N21_04100</name>
</gene>
<dbReference type="Proteomes" id="UP001199915">
    <property type="component" value="Unassembled WGS sequence"/>
</dbReference>
<feature type="region of interest" description="Disordered" evidence="1">
    <location>
        <begin position="15"/>
        <end position="37"/>
    </location>
</feature>
<dbReference type="EMBL" id="CZAL01000009">
    <property type="protein sequence ID" value="CUP38794.1"/>
    <property type="molecule type" value="Genomic_DNA"/>
</dbReference>
<evidence type="ECO:0000313" key="4">
    <source>
        <dbReference type="Proteomes" id="UP000095709"/>
    </source>
</evidence>
<dbReference type="Proteomes" id="UP000095709">
    <property type="component" value="Unassembled WGS sequence"/>
</dbReference>
<evidence type="ECO:0000313" key="2">
    <source>
        <dbReference type="EMBL" id="CUP38794.1"/>
    </source>
</evidence>
<dbReference type="AlphaFoldDB" id="A0A174MQX3"/>
<reference evidence="2 4" key="1">
    <citation type="submission" date="2015-09" db="EMBL/GenBank/DDBJ databases">
        <authorList>
            <consortium name="Pathogen Informatics"/>
        </authorList>
    </citation>
    <scope>NUCLEOTIDE SEQUENCE [LARGE SCALE GENOMIC DNA]</scope>
    <source>
        <strain evidence="2 4">2789STDY5834885</strain>
    </source>
</reference>
<reference evidence="3" key="2">
    <citation type="submission" date="2022-01" db="EMBL/GenBank/DDBJ databases">
        <title>Collection of gut derived symbiotic bacterial strains cultured from healthy donors.</title>
        <authorList>
            <person name="Lin H."/>
            <person name="Kohout C."/>
            <person name="Waligurski E."/>
            <person name="Pamer E.G."/>
        </authorList>
    </citation>
    <scope>NUCLEOTIDE SEQUENCE</scope>
    <source>
        <strain evidence="3">DFI.5.49</strain>
    </source>
</reference>
<organism evidence="2 4">
    <name type="scientific">Fusicatenibacter saccharivorans</name>
    <dbReference type="NCBI Taxonomy" id="1150298"/>
    <lineage>
        <taxon>Bacteria</taxon>
        <taxon>Bacillati</taxon>
        <taxon>Bacillota</taxon>
        <taxon>Clostridia</taxon>
        <taxon>Lachnospirales</taxon>
        <taxon>Lachnospiraceae</taxon>
        <taxon>Fusicatenibacter</taxon>
    </lineage>
</organism>
<dbReference type="EMBL" id="JAKNFS010000005">
    <property type="protein sequence ID" value="MCG4764700.1"/>
    <property type="molecule type" value="Genomic_DNA"/>
</dbReference>
<dbReference type="RefSeq" id="WP_226906287.1">
    <property type="nucleotide sequence ID" value="NZ_CABJFB010000001.1"/>
</dbReference>
<proteinExistence type="predicted"/>